<dbReference type="Proteomes" id="UP000033530">
    <property type="component" value="Unassembled WGS sequence"/>
</dbReference>
<reference evidence="6 7" key="1">
    <citation type="submission" date="2015-03" db="EMBL/GenBank/DDBJ databases">
        <title>Draft Genome Sequence of S. carnosus subsp. utilis LTH 7013, Isolated from South Tirolean Ham.</title>
        <authorList>
            <person name="Mueller A."/>
            <person name="Huptas C."/>
            <person name="Wenning M."/>
            <person name="Weiss A."/>
            <person name="Schmidt H."/>
        </authorList>
    </citation>
    <scope>NUCLEOTIDE SEQUENCE [LARGE SCALE GENOMIC DNA]</scope>
    <source>
        <strain evidence="6 7">LTH7013</strain>
    </source>
</reference>
<feature type="short sequence motif" description="DGA/G" evidence="4">
    <location>
        <begin position="184"/>
        <end position="186"/>
    </location>
</feature>
<dbReference type="EMBL" id="LAIU01000008">
    <property type="protein sequence ID" value="KKB24569.1"/>
    <property type="molecule type" value="Genomic_DNA"/>
</dbReference>
<feature type="domain" description="PNPLA" evidence="5">
    <location>
        <begin position="5"/>
        <end position="197"/>
    </location>
</feature>
<dbReference type="Gene3D" id="3.40.1090.10">
    <property type="entry name" value="Cytosolic phospholipase A2 catalytic domain"/>
    <property type="match status" value="1"/>
</dbReference>
<feature type="short sequence motif" description="GXSXG" evidence="4">
    <location>
        <begin position="40"/>
        <end position="44"/>
    </location>
</feature>
<evidence type="ECO:0000259" key="5">
    <source>
        <dbReference type="PROSITE" id="PS51635"/>
    </source>
</evidence>
<dbReference type="SUPFAM" id="SSF52151">
    <property type="entry name" value="FabD/lysophospholipase-like"/>
    <property type="match status" value="1"/>
</dbReference>
<name>A0AAJ0NGH1_STACA</name>
<evidence type="ECO:0000256" key="3">
    <source>
        <dbReference type="ARBA" id="ARBA00023098"/>
    </source>
</evidence>
<evidence type="ECO:0000256" key="4">
    <source>
        <dbReference type="PROSITE-ProRule" id="PRU01161"/>
    </source>
</evidence>
<keyword evidence="2 4" id="KW-0442">Lipid degradation</keyword>
<evidence type="ECO:0000313" key="7">
    <source>
        <dbReference type="Proteomes" id="UP000033530"/>
    </source>
</evidence>
<dbReference type="GO" id="GO:0016787">
    <property type="term" value="F:hydrolase activity"/>
    <property type="evidence" value="ECO:0007669"/>
    <property type="project" value="UniProtKB-UniRule"/>
</dbReference>
<feature type="active site" description="Proton acceptor" evidence="4">
    <location>
        <position position="184"/>
    </location>
</feature>
<dbReference type="GO" id="GO:0016042">
    <property type="term" value="P:lipid catabolic process"/>
    <property type="evidence" value="ECO:0007669"/>
    <property type="project" value="UniProtKB-UniRule"/>
</dbReference>
<dbReference type="PANTHER" id="PTHR14226">
    <property type="entry name" value="NEUROPATHY TARGET ESTERASE/SWISS CHEESE D.MELANOGASTER"/>
    <property type="match status" value="1"/>
</dbReference>
<dbReference type="Pfam" id="PF01734">
    <property type="entry name" value="Patatin"/>
    <property type="match status" value="1"/>
</dbReference>
<organism evidence="6 7">
    <name type="scientific">Staphylococcus carnosus</name>
    <dbReference type="NCBI Taxonomy" id="1281"/>
    <lineage>
        <taxon>Bacteria</taxon>
        <taxon>Bacillati</taxon>
        <taxon>Bacillota</taxon>
        <taxon>Bacilli</taxon>
        <taxon>Bacillales</taxon>
        <taxon>Staphylococcaceae</taxon>
        <taxon>Staphylococcus</taxon>
    </lineage>
</organism>
<sequence>MKNTLVLGGGGQFGIAWELGLLYGLNTKDINLRKMDAIIGTSAGSQVGAAIASNWNWDKIWQNQIELTINEENPEPNMHKVFEKYNQISKQAKDGDEWVALLCQYAKTHVTRLDENVHIQQIKNRFQQINWGANLHITGTNIDTYTRKVWKAEDNVDIYKALSASSSLPGVWRPTTINEKLYSDGGSYSMENADLAIEAEKVIILSPHLPVDTPLSLEDQINILKQHNTEVLAITPSSEVLQKLKVLGGNTVDPSIRRGIAEAAIQQGIAIKDKVKQFIEK</sequence>
<proteinExistence type="predicted"/>
<comment type="caution">
    <text evidence="6">The sequence shown here is derived from an EMBL/GenBank/DDBJ whole genome shotgun (WGS) entry which is preliminary data.</text>
</comment>
<evidence type="ECO:0000256" key="2">
    <source>
        <dbReference type="ARBA" id="ARBA00022963"/>
    </source>
</evidence>
<dbReference type="AlphaFoldDB" id="A0AAJ0NGH1"/>
<keyword evidence="3 4" id="KW-0443">Lipid metabolism</keyword>
<feature type="short sequence motif" description="GXGXXG" evidence="4">
    <location>
        <begin position="9"/>
        <end position="14"/>
    </location>
</feature>
<dbReference type="InterPro" id="IPR050301">
    <property type="entry name" value="NTE"/>
</dbReference>
<evidence type="ECO:0000313" key="6">
    <source>
        <dbReference type="EMBL" id="KKB24569.1"/>
    </source>
</evidence>
<accession>A0AAJ0NGH1</accession>
<dbReference type="RefSeq" id="WP_046100434.1">
    <property type="nucleotide sequence ID" value="NZ_BKAP01000020.1"/>
</dbReference>
<dbReference type="PROSITE" id="PS51635">
    <property type="entry name" value="PNPLA"/>
    <property type="match status" value="1"/>
</dbReference>
<keyword evidence="1 4" id="KW-0378">Hydrolase</keyword>
<evidence type="ECO:0000256" key="1">
    <source>
        <dbReference type="ARBA" id="ARBA00022801"/>
    </source>
</evidence>
<feature type="active site" description="Nucleophile" evidence="4">
    <location>
        <position position="42"/>
    </location>
</feature>
<dbReference type="InterPro" id="IPR002641">
    <property type="entry name" value="PNPLA_dom"/>
</dbReference>
<gene>
    <name evidence="6" type="ORF">VV61_10735</name>
</gene>
<dbReference type="InterPro" id="IPR016035">
    <property type="entry name" value="Acyl_Trfase/lysoPLipase"/>
</dbReference>
<protein>
    <submittedName>
        <fullName evidence="6">Patatin</fullName>
    </submittedName>
</protein>
<dbReference type="PANTHER" id="PTHR14226:SF57">
    <property type="entry name" value="BLR7027 PROTEIN"/>
    <property type="match status" value="1"/>
</dbReference>